<dbReference type="EC" id="3.1.-.-" evidence="1"/>
<keyword evidence="1" id="KW-0378">Hydrolase</keyword>
<keyword evidence="3" id="KW-1185">Reference proteome</keyword>
<dbReference type="PIRSF" id="PIRSF033490">
    <property type="entry name" value="MazF"/>
    <property type="match status" value="1"/>
</dbReference>
<dbReference type="GO" id="GO:0006402">
    <property type="term" value="P:mRNA catabolic process"/>
    <property type="evidence" value="ECO:0007669"/>
    <property type="project" value="TreeGrafter"/>
</dbReference>
<dbReference type="Pfam" id="PF02452">
    <property type="entry name" value="PemK_toxin"/>
    <property type="match status" value="1"/>
</dbReference>
<organism evidence="2 3">
    <name type="scientific">Draconibacterium aestuarii</name>
    <dbReference type="NCBI Taxonomy" id="2998507"/>
    <lineage>
        <taxon>Bacteria</taxon>
        <taxon>Pseudomonadati</taxon>
        <taxon>Bacteroidota</taxon>
        <taxon>Bacteroidia</taxon>
        <taxon>Marinilabiliales</taxon>
        <taxon>Prolixibacteraceae</taxon>
        <taxon>Draconibacterium</taxon>
    </lineage>
</organism>
<proteinExistence type="inferred from homology"/>
<dbReference type="SUPFAM" id="SSF50118">
    <property type="entry name" value="Cell growth inhibitor/plasmid maintenance toxic component"/>
    <property type="match status" value="1"/>
</dbReference>
<dbReference type="GO" id="GO:0003677">
    <property type="term" value="F:DNA binding"/>
    <property type="evidence" value="ECO:0007669"/>
    <property type="project" value="InterPro"/>
</dbReference>
<keyword evidence="1" id="KW-0255">Endonuclease</keyword>
<dbReference type="Proteomes" id="UP001145087">
    <property type="component" value="Unassembled WGS sequence"/>
</dbReference>
<dbReference type="PANTHER" id="PTHR33988">
    <property type="entry name" value="ENDORIBONUCLEASE MAZF-RELATED"/>
    <property type="match status" value="1"/>
</dbReference>
<comment type="function">
    <text evidence="1">Toxic component of a type II toxin-antitoxin (TA) system.</text>
</comment>
<reference evidence="2" key="1">
    <citation type="submission" date="2022-11" db="EMBL/GenBank/DDBJ databases">
        <title>Marilongibacter aestuarii gen. nov., sp. nov., isolated from tidal flat sediment.</title>
        <authorList>
            <person name="Jiayan W."/>
        </authorList>
    </citation>
    <scope>NUCLEOTIDE SEQUENCE</scope>
    <source>
        <strain evidence="2">Z1-6</strain>
    </source>
</reference>
<evidence type="ECO:0000256" key="1">
    <source>
        <dbReference type="PIRNR" id="PIRNR033490"/>
    </source>
</evidence>
<dbReference type="Gene3D" id="2.30.30.110">
    <property type="match status" value="1"/>
</dbReference>
<comment type="caution">
    <text evidence="2">The sequence shown here is derived from an EMBL/GenBank/DDBJ whole genome shotgun (WGS) entry which is preliminary data.</text>
</comment>
<sequence length="110" mass="12535">MKQCELWLADLNPVRGSEQRGFRPVVIISGNVLNEYMPIVIACPLTTKIKGYKGNPILEPNTSNQLTKKSEILTFHIRSISKERLVKKIGRITDQQLEELKQGLGDILRY</sequence>
<gene>
    <name evidence="2" type="ORF">OU798_11150</name>
</gene>
<keyword evidence="1" id="KW-0540">Nuclease</keyword>
<dbReference type="InterPro" id="IPR011067">
    <property type="entry name" value="Plasmid_toxin/cell-grow_inhib"/>
</dbReference>
<dbReference type="RefSeq" id="WP_343333238.1">
    <property type="nucleotide sequence ID" value="NZ_JAPOHD010000023.1"/>
</dbReference>
<dbReference type="GO" id="GO:0016075">
    <property type="term" value="P:rRNA catabolic process"/>
    <property type="evidence" value="ECO:0007669"/>
    <property type="project" value="TreeGrafter"/>
</dbReference>
<evidence type="ECO:0000313" key="3">
    <source>
        <dbReference type="Proteomes" id="UP001145087"/>
    </source>
</evidence>
<dbReference type="AlphaFoldDB" id="A0A9X3FDB9"/>
<accession>A0A9X3FDB9</accession>
<dbReference type="InterPro" id="IPR003477">
    <property type="entry name" value="PemK-like"/>
</dbReference>
<protein>
    <recommendedName>
        <fullName evidence="1">mRNA interferase</fullName>
        <ecNumber evidence="1">3.1.-.-</ecNumber>
    </recommendedName>
</protein>
<dbReference type="EMBL" id="JAPOHD010000023">
    <property type="protein sequence ID" value="MCY1720905.1"/>
    <property type="molecule type" value="Genomic_DNA"/>
</dbReference>
<name>A0A9X3FDB9_9BACT</name>
<dbReference type="GO" id="GO:0016787">
    <property type="term" value="F:hydrolase activity"/>
    <property type="evidence" value="ECO:0007669"/>
    <property type="project" value="UniProtKB-KW"/>
</dbReference>
<evidence type="ECO:0000313" key="2">
    <source>
        <dbReference type="EMBL" id="MCY1720905.1"/>
    </source>
</evidence>
<dbReference type="GO" id="GO:0004521">
    <property type="term" value="F:RNA endonuclease activity"/>
    <property type="evidence" value="ECO:0007669"/>
    <property type="project" value="TreeGrafter"/>
</dbReference>
<comment type="similarity">
    <text evidence="1">Belongs to the PemK/MazF family.</text>
</comment>